<reference evidence="7 8" key="2">
    <citation type="submission" date="2018-10" db="EMBL/GenBank/DDBJ databases">
        <authorList>
            <consortium name="Pathogen Informatics"/>
        </authorList>
    </citation>
    <scope>NUCLEOTIDE SEQUENCE [LARGE SCALE GENOMIC DNA]</scope>
</reference>
<dbReference type="EMBL" id="UXUI01007419">
    <property type="protein sequence ID" value="VDD87489.1"/>
    <property type="molecule type" value="Genomic_DNA"/>
</dbReference>
<evidence type="ECO:0000313" key="9">
    <source>
        <dbReference type="WBParaSite" id="EVEC_0000292401-mRNA-1"/>
    </source>
</evidence>
<dbReference type="SUPFAM" id="SSF103473">
    <property type="entry name" value="MFS general substrate transporter"/>
    <property type="match status" value="1"/>
</dbReference>
<dbReference type="STRING" id="51028.A0A0N4UZ85"/>
<keyword evidence="3 6" id="KW-0812">Transmembrane</keyword>
<sequence>MARNASISWAVACLSFTTGGLILIWVFNNNGVDADQDHREFSDSMIRIIFGAFSFFLSAFKTFRKCNVWWLSFSWFYLGITTSFMLGVYPTTLIFTESLSKSTVLISFYSFSISVGELSIAVIISIASNKYENFGRVPTAVIGFAIHLLVFTLVLLSTPRYSSLRPNNDGGLLFNPNLYTSLLCGYCMGVADGCWNTIRCCIIPLLLADSRAEGFSISKAFQSLASFVVFFLSPIIDIYAHVAILLLFNILATATFIIASVQDDRKKRRIYGPKISHVSANAIDLCALENKLESC</sequence>
<feature type="transmembrane region" description="Helical" evidence="6">
    <location>
        <begin position="75"/>
        <end position="96"/>
    </location>
</feature>
<gene>
    <name evidence="7" type="ORF">EVEC_LOCUS2632</name>
</gene>
<keyword evidence="4 6" id="KW-1133">Transmembrane helix</keyword>
<evidence type="ECO:0000256" key="2">
    <source>
        <dbReference type="ARBA" id="ARBA00009172"/>
    </source>
</evidence>
<organism evidence="9">
    <name type="scientific">Enterobius vermicularis</name>
    <name type="common">Human pinworm</name>
    <dbReference type="NCBI Taxonomy" id="51028"/>
    <lineage>
        <taxon>Eukaryota</taxon>
        <taxon>Metazoa</taxon>
        <taxon>Ecdysozoa</taxon>
        <taxon>Nematoda</taxon>
        <taxon>Chromadorea</taxon>
        <taxon>Rhabditida</taxon>
        <taxon>Spirurina</taxon>
        <taxon>Oxyuridomorpha</taxon>
        <taxon>Oxyuroidea</taxon>
        <taxon>Oxyuridae</taxon>
        <taxon>Enterobius</taxon>
    </lineage>
</organism>
<proteinExistence type="inferred from homology"/>
<evidence type="ECO:0000313" key="7">
    <source>
        <dbReference type="EMBL" id="VDD87489.1"/>
    </source>
</evidence>
<dbReference type="OrthoDB" id="5856527at2759"/>
<dbReference type="PANTHER" id="PTHR23294:SF18">
    <property type="entry name" value="UNC93-LIKE PROTEIN MFSD11"/>
    <property type="match status" value="1"/>
</dbReference>
<feature type="transmembrane region" description="Helical" evidence="6">
    <location>
        <begin position="7"/>
        <end position="26"/>
    </location>
</feature>
<evidence type="ECO:0000256" key="6">
    <source>
        <dbReference type="SAM" id="Phobius"/>
    </source>
</evidence>
<dbReference type="AlphaFoldDB" id="A0A0N4UZ85"/>
<evidence type="ECO:0000256" key="1">
    <source>
        <dbReference type="ARBA" id="ARBA00004141"/>
    </source>
</evidence>
<feature type="transmembrane region" description="Helical" evidence="6">
    <location>
        <begin position="46"/>
        <end position="63"/>
    </location>
</feature>
<dbReference type="InterPro" id="IPR036259">
    <property type="entry name" value="MFS_trans_sf"/>
</dbReference>
<accession>A0A0N4UZ85</accession>
<dbReference type="InterPro" id="IPR010291">
    <property type="entry name" value="Ion_channel_UNC-93"/>
</dbReference>
<feature type="transmembrane region" description="Helical" evidence="6">
    <location>
        <begin position="139"/>
        <end position="158"/>
    </location>
</feature>
<protein>
    <submittedName>
        <fullName evidence="9">UNC93-like protein 2</fullName>
    </submittedName>
</protein>
<keyword evidence="5 6" id="KW-0472">Membrane</keyword>
<evidence type="ECO:0000256" key="3">
    <source>
        <dbReference type="ARBA" id="ARBA00022692"/>
    </source>
</evidence>
<dbReference type="Gene3D" id="1.20.1250.20">
    <property type="entry name" value="MFS general substrate transporter like domains"/>
    <property type="match status" value="1"/>
</dbReference>
<dbReference type="InterPro" id="IPR051617">
    <property type="entry name" value="UNC-93-like_regulator"/>
</dbReference>
<evidence type="ECO:0000256" key="4">
    <source>
        <dbReference type="ARBA" id="ARBA00022989"/>
    </source>
</evidence>
<feature type="transmembrane region" description="Helical" evidence="6">
    <location>
        <begin position="242"/>
        <end position="261"/>
    </location>
</feature>
<evidence type="ECO:0000256" key="5">
    <source>
        <dbReference type="ARBA" id="ARBA00023136"/>
    </source>
</evidence>
<keyword evidence="8" id="KW-1185">Reference proteome</keyword>
<feature type="transmembrane region" description="Helical" evidence="6">
    <location>
        <begin position="108"/>
        <end position="127"/>
    </location>
</feature>
<dbReference type="Proteomes" id="UP000274131">
    <property type="component" value="Unassembled WGS sequence"/>
</dbReference>
<comment type="similarity">
    <text evidence="2">Belongs to the unc-93 family.</text>
</comment>
<dbReference type="Pfam" id="PF05978">
    <property type="entry name" value="UNC-93"/>
    <property type="match status" value="2"/>
</dbReference>
<reference evidence="9" key="1">
    <citation type="submission" date="2017-02" db="UniProtKB">
        <authorList>
            <consortium name="WormBaseParasite"/>
        </authorList>
    </citation>
    <scope>IDENTIFICATION</scope>
</reference>
<dbReference type="PANTHER" id="PTHR23294">
    <property type="entry name" value="ET TRANSLATION PRODUCT-RELATED"/>
    <property type="match status" value="1"/>
</dbReference>
<dbReference type="GO" id="GO:0016020">
    <property type="term" value="C:membrane"/>
    <property type="evidence" value="ECO:0007669"/>
    <property type="project" value="UniProtKB-SubCell"/>
</dbReference>
<comment type="subcellular location">
    <subcellularLocation>
        <location evidence="1">Membrane</location>
        <topology evidence="1">Multi-pass membrane protein</topology>
    </subcellularLocation>
</comment>
<dbReference type="WBParaSite" id="EVEC_0000292401-mRNA-1">
    <property type="protein sequence ID" value="EVEC_0000292401-mRNA-1"/>
    <property type="gene ID" value="EVEC_0000292401"/>
</dbReference>
<evidence type="ECO:0000313" key="8">
    <source>
        <dbReference type="Proteomes" id="UP000274131"/>
    </source>
</evidence>
<name>A0A0N4UZ85_ENTVE</name>